<dbReference type="PROSITE" id="PS01332">
    <property type="entry name" value="HTH_RRF2_1"/>
    <property type="match status" value="1"/>
</dbReference>
<dbReference type="RefSeq" id="WP_005871879.1">
    <property type="nucleotide sequence ID" value="NZ_ACYG01000027.1"/>
</dbReference>
<accession>C8PJ68</accession>
<dbReference type="Gene3D" id="1.10.10.10">
    <property type="entry name" value="Winged helix-like DNA-binding domain superfamily/Winged helix DNA-binding domain"/>
    <property type="match status" value="1"/>
</dbReference>
<keyword evidence="3" id="KW-1185">Reference proteome</keyword>
<dbReference type="GO" id="GO:0003700">
    <property type="term" value="F:DNA-binding transcription factor activity"/>
    <property type="evidence" value="ECO:0007669"/>
    <property type="project" value="TreeGrafter"/>
</dbReference>
<name>C8PJ68_9BACT</name>
<dbReference type="InterPro" id="IPR000944">
    <property type="entry name" value="Tscrpt_reg_Rrf2"/>
</dbReference>
<evidence type="ECO:0000313" key="3">
    <source>
        <dbReference type="Proteomes" id="UP000005709"/>
    </source>
</evidence>
<evidence type="ECO:0000256" key="1">
    <source>
        <dbReference type="ARBA" id="ARBA00023125"/>
    </source>
</evidence>
<dbReference type="GO" id="GO:0003677">
    <property type="term" value="F:DNA binding"/>
    <property type="evidence" value="ECO:0007669"/>
    <property type="project" value="UniProtKB-KW"/>
</dbReference>
<dbReference type="STRING" id="824.CGRAC_0900"/>
<protein>
    <submittedName>
        <fullName evidence="2">Transcriptional regulator, Rrf2 family</fullName>
    </submittedName>
</protein>
<dbReference type="InterPro" id="IPR036390">
    <property type="entry name" value="WH_DNA-bd_sf"/>
</dbReference>
<dbReference type="AlphaFoldDB" id="C8PJ68"/>
<dbReference type="PANTHER" id="PTHR33221:SF5">
    <property type="entry name" value="HTH-TYPE TRANSCRIPTIONAL REGULATOR ISCR"/>
    <property type="match status" value="1"/>
</dbReference>
<dbReference type="GO" id="GO:0005829">
    <property type="term" value="C:cytosol"/>
    <property type="evidence" value="ECO:0007669"/>
    <property type="project" value="TreeGrafter"/>
</dbReference>
<dbReference type="SUPFAM" id="SSF46785">
    <property type="entry name" value="Winged helix' DNA-binding domain"/>
    <property type="match status" value="1"/>
</dbReference>
<reference evidence="2 3" key="1">
    <citation type="submission" date="2009-07" db="EMBL/GenBank/DDBJ databases">
        <authorList>
            <person name="Madupu R."/>
            <person name="Sebastian Y."/>
            <person name="Durkin A.S."/>
            <person name="Torralba M."/>
            <person name="Methe B."/>
            <person name="Sutton G.G."/>
            <person name="Strausberg R.L."/>
            <person name="Nelson K.E."/>
        </authorList>
    </citation>
    <scope>NUCLEOTIDE SEQUENCE [LARGE SCALE GENOMIC DNA]</scope>
    <source>
        <strain evidence="2 3">RM3268</strain>
    </source>
</reference>
<dbReference type="eggNOG" id="COG1959">
    <property type="taxonomic scope" value="Bacteria"/>
</dbReference>
<dbReference type="Pfam" id="PF02082">
    <property type="entry name" value="Rrf2"/>
    <property type="match status" value="1"/>
</dbReference>
<dbReference type="InterPro" id="IPR030489">
    <property type="entry name" value="TR_Rrf2-type_CS"/>
</dbReference>
<dbReference type="OrthoDB" id="9800519at2"/>
<proteinExistence type="predicted"/>
<keyword evidence="1" id="KW-0238">DNA-binding</keyword>
<dbReference type="InterPro" id="IPR036388">
    <property type="entry name" value="WH-like_DNA-bd_sf"/>
</dbReference>
<dbReference type="PANTHER" id="PTHR33221">
    <property type="entry name" value="WINGED HELIX-TURN-HELIX TRANSCRIPTIONAL REGULATOR, RRF2 FAMILY"/>
    <property type="match status" value="1"/>
</dbReference>
<dbReference type="Proteomes" id="UP000005709">
    <property type="component" value="Unassembled WGS sequence"/>
</dbReference>
<sequence>MLFTKASEYALLSMICIAGKEESMDVDSISSELGISRSFLAKILQNLARAGLLNSFKGAKGGFVLARNADKITLSEIIKSAERRKATVFDCTAEGIDACPNGRTLCRVNLMFGELQEKVDEYMDTITLADIIGKERK</sequence>
<evidence type="ECO:0000313" key="2">
    <source>
        <dbReference type="EMBL" id="EEV16973.1"/>
    </source>
</evidence>
<dbReference type="EMBL" id="ACYG01000027">
    <property type="protein sequence ID" value="EEV16973.1"/>
    <property type="molecule type" value="Genomic_DNA"/>
</dbReference>
<dbReference type="PROSITE" id="PS51197">
    <property type="entry name" value="HTH_RRF2_2"/>
    <property type="match status" value="1"/>
</dbReference>
<dbReference type="NCBIfam" id="TIGR00738">
    <property type="entry name" value="rrf2_super"/>
    <property type="match status" value="1"/>
</dbReference>
<organism evidence="2 3">
    <name type="scientific">Campylobacter gracilis RM3268</name>
    <dbReference type="NCBI Taxonomy" id="553220"/>
    <lineage>
        <taxon>Bacteria</taxon>
        <taxon>Pseudomonadati</taxon>
        <taxon>Campylobacterota</taxon>
        <taxon>Epsilonproteobacteria</taxon>
        <taxon>Campylobacterales</taxon>
        <taxon>Campylobacteraceae</taxon>
        <taxon>Campylobacter</taxon>
    </lineage>
</organism>
<comment type="caution">
    <text evidence="2">The sequence shown here is derived from an EMBL/GenBank/DDBJ whole genome shotgun (WGS) entry which is preliminary data.</text>
</comment>
<gene>
    <name evidence="2" type="ORF">CAMGR0001_1267</name>
</gene>